<dbReference type="InterPro" id="IPR012902">
    <property type="entry name" value="N_methyl_site"/>
</dbReference>
<feature type="transmembrane region" description="Helical" evidence="1">
    <location>
        <begin position="6"/>
        <end position="27"/>
    </location>
</feature>
<protein>
    <submittedName>
        <fullName evidence="2">MSHA pilin protein MshA</fullName>
    </submittedName>
</protein>
<comment type="caution">
    <text evidence="2">The sequence shown here is derived from an EMBL/GenBank/DDBJ whole genome shotgun (WGS) entry which is preliminary data.</text>
</comment>
<keyword evidence="1" id="KW-0812">Transmembrane</keyword>
<evidence type="ECO:0000313" key="2">
    <source>
        <dbReference type="EMBL" id="KDE40080.1"/>
    </source>
</evidence>
<dbReference type="PANTHER" id="PTHR30093:SF7">
    <property type="entry name" value="MSHA MAJOR PILIN SUBUNIT MSHA"/>
    <property type="match status" value="1"/>
</dbReference>
<dbReference type="Gene3D" id="3.30.700.10">
    <property type="entry name" value="Glycoprotein, Type 4 Pilin"/>
    <property type="match status" value="1"/>
</dbReference>
<dbReference type="PANTHER" id="PTHR30093">
    <property type="entry name" value="GENERAL SECRETION PATHWAY PROTEIN G"/>
    <property type="match status" value="1"/>
</dbReference>
<gene>
    <name evidence="2" type="ORF">ADINL_0672</name>
</gene>
<dbReference type="Proteomes" id="UP000027318">
    <property type="component" value="Unassembled WGS sequence"/>
</dbReference>
<sequence>MTREQGFTLIELIIVIIILGVLSAVALPRFIDFSTDAENATLEAAASRISSAMSVNYAACALDGQDASTDRCVRINPTSYLDACSLTMANRVLANELALPDGYMIGVESAPTFPSSRPDGTTLNCAIIRPHKPPYGIVARYTVILAGNHE</sequence>
<dbReference type="Pfam" id="PF07963">
    <property type="entry name" value="N_methyl"/>
    <property type="match status" value="1"/>
</dbReference>
<evidence type="ECO:0000313" key="3">
    <source>
        <dbReference type="Proteomes" id="UP000027318"/>
    </source>
</evidence>
<organism evidence="2 3">
    <name type="scientific">Nitrincola lacisaponensis</name>
    <dbReference type="NCBI Taxonomy" id="267850"/>
    <lineage>
        <taxon>Bacteria</taxon>
        <taxon>Pseudomonadati</taxon>
        <taxon>Pseudomonadota</taxon>
        <taxon>Gammaproteobacteria</taxon>
        <taxon>Oceanospirillales</taxon>
        <taxon>Oceanospirillaceae</taxon>
        <taxon>Nitrincola</taxon>
    </lineage>
</organism>
<dbReference type="SUPFAM" id="SSF54523">
    <property type="entry name" value="Pili subunits"/>
    <property type="match status" value="1"/>
</dbReference>
<dbReference type="PROSITE" id="PS00409">
    <property type="entry name" value="PROKAR_NTER_METHYL"/>
    <property type="match status" value="1"/>
</dbReference>
<evidence type="ECO:0000256" key="1">
    <source>
        <dbReference type="SAM" id="Phobius"/>
    </source>
</evidence>
<dbReference type="InterPro" id="IPR045584">
    <property type="entry name" value="Pilin-like"/>
</dbReference>
<keyword evidence="1" id="KW-0472">Membrane</keyword>
<dbReference type="NCBIfam" id="TIGR02532">
    <property type="entry name" value="IV_pilin_GFxxxE"/>
    <property type="match status" value="1"/>
</dbReference>
<keyword evidence="1" id="KW-1133">Transmembrane helix</keyword>
<dbReference type="EMBL" id="JMSZ01000016">
    <property type="protein sequence ID" value="KDE40080.1"/>
    <property type="molecule type" value="Genomic_DNA"/>
</dbReference>
<dbReference type="OrthoDB" id="5654254at2"/>
<name>A0A063Y4M0_9GAMM</name>
<dbReference type="STRING" id="267850.ADINL_0672"/>
<accession>A0A063Y4M0</accession>
<proteinExistence type="predicted"/>
<keyword evidence="3" id="KW-1185">Reference proteome</keyword>
<reference evidence="2 3" key="1">
    <citation type="journal article" date="2005" name="Int. J. Syst. Evol. Microbiol.">
        <title>Nitrincola lacisaponensis gen. nov., sp. nov., a novel alkaliphilic bacterium isolated from an alkaline, saline lake.</title>
        <authorList>
            <person name="Dimitriu P.A."/>
            <person name="Shukla S.K."/>
            <person name="Conradt J."/>
            <person name="Marquez M.C."/>
            <person name="Ventosa A."/>
            <person name="Maglia A."/>
            <person name="Peyton B.M."/>
            <person name="Pinkart H.C."/>
            <person name="Mormile M.R."/>
        </authorList>
    </citation>
    <scope>NUCLEOTIDE SEQUENCE [LARGE SCALE GENOMIC DNA]</scope>
    <source>
        <strain evidence="2 3">4CA</strain>
    </source>
</reference>
<dbReference type="RefSeq" id="WP_051632524.1">
    <property type="nucleotide sequence ID" value="NZ_JMSZ01000016.1"/>
</dbReference>
<dbReference type="AlphaFoldDB" id="A0A063Y4M0"/>